<evidence type="ECO:0000313" key="1">
    <source>
        <dbReference type="EMBL" id="OAV85206.1"/>
    </source>
</evidence>
<organism evidence="1">
    <name type="scientific">Puccinia triticina (isolate 1-1 / race 1 (BBBD))</name>
    <name type="common">Brown leaf rust fungus</name>
    <dbReference type="NCBI Taxonomy" id="630390"/>
    <lineage>
        <taxon>Eukaryota</taxon>
        <taxon>Fungi</taxon>
        <taxon>Dikarya</taxon>
        <taxon>Basidiomycota</taxon>
        <taxon>Pucciniomycotina</taxon>
        <taxon>Pucciniomycetes</taxon>
        <taxon>Pucciniales</taxon>
        <taxon>Pucciniaceae</taxon>
        <taxon>Puccinia</taxon>
    </lineage>
</organism>
<dbReference type="EMBL" id="ADAS02006017">
    <property type="protein sequence ID" value="OAV85206.1"/>
    <property type="molecule type" value="Genomic_DNA"/>
</dbReference>
<dbReference type="Proteomes" id="UP000005240">
    <property type="component" value="Unassembled WGS sequence"/>
</dbReference>
<dbReference type="PANTHER" id="PTHR31912">
    <property type="entry name" value="IP13529P"/>
    <property type="match status" value="1"/>
</dbReference>
<feature type="non-terminal residue" evidence="1">
    <location>
        <position position="143"/>
    </location>
</feature>
<dbReference type="OrthoDB" id="2507436at2759"/>
<gene>
    <name evidence="1" type="ORF">PTTG_30703</name>
</gene>
<dbReference type="EnsemblFungi" id="PTTG_30703-t43_1">
    <property type="protein sequence ID" value="PTTG_30703-t43_1-p1"/>
    <property type="gene ID" value="PTTG_30703"/>
</dbReference>
<reference evidence="2" key="4">
    <citation type="submission" date="2025-05" db="UniProtKB">
        <authorList>
            <consortium name="EnsemblFungi"/>
        </authorList>
    </citation>
    <scope>IDENTIFICATION</scope>
    <source>
        <strain evidence="2">isolate 1-1 / race 1 (BBBD)</strain>
    </source>
</reference>
<accession>A0A180FXR2</accession>
<protein>
    <submittedName>
        <fullName evidence="1 2">Uncharacterized protein</fullName>
    </submittedName>
</protein>
<sequence>DLANPLVSRHIDYYPEMTSQGHFKFSQSKKWLEELAPQHRAPMCEVNGEHYYLYEPVELASGLLLIPIYFYIQDSQLVSKCIAPDLEPFVKNHQNLIKMKIPQDIEFNHPQLLVIPASEFKNCYCKIQFNGQNLSKICGDAIF</sequence>
<keyword evidence="3" id="KW-1185">Reference proteome</keyword>
<feature type="non-terminal residue" evidence="1">
    <location>
        <position position="1"/>
    </location>
</feature>
<proteinExistence type="predicted"/>
<name>A0A180FXR2_PUCT1</name>
<reference evidence="1" key="1">
    <citation type="submission" date="2009-11" db="EMBL/GenBank/DDBJ databases">
        <authorList>
            <consortium name="The Broad Institute Genome Sequencing Platform"/>
            <person name="Ward D."/>
            <person name="Feldgarden M."/>
            <person name="Earl A."/>
            <person name="Young S.K."/>
            <person name="Zeng Q."/>
            <person name="Koehrsen M."/>
            <person name="Alvarado L."/>
            <person name="Berlin A."/>
            <person name="Bochicchio J."/>
            <person name="Borenstein D."/>
            <person name="Chapman S.B."/>
            <person name="Chen Z."/>
            <person name="Engels R."/>
            <person name="Freedman E."/>
            <person name="Gellesch M."/>
            <person name="Goldberg J."/>
            <person name="Griggs A."/>
            <person name="Gujja S."/>
            <person name="Heilman E."/>
            <person name="Heiman D."/>
            <person name="Hepburn T."/>
            <person name="Howarth C."/>
            <person name="Jen D."/>
            <person name="Larson L."/>
            <person name="Lewis B."/>
            <person name="Mehta T."/>
            <person name="Park D."/>
            <person name="Pearson M."/>
            <person name="Roberts A."/>
            <person name="Saif S."/>
            <person name="Shea T."/>
            <person name="Shenoy N."/>
            <person name="Sisk P."/>
            <person name="Stolte C."/>
            <person name="Sykes S."/>
            <person name="Thomson T."/>
            <person name="Walk T."/>
            <person name="White J."/>
            <person name="Yandava C."/>
            <person name="Izard J."/>
            <person name="Baranova O.V."/>
            <person name="Blanton J.M."/>
            <person name="Tanner A.C."/>
            <person name="Dewhirst F.E."/>
            <person name="Haas B."/>
            <person name="Nusbaum C."/>
            <person name="Birren B."/>
        </authorList>
    </citation>
    <scope>NUCLEOTIDE SEQUENCE [LARGE SCALE GENOMIC DNA]</scope>
    <source>
        <strain evidence="1">1-1 BBBD Race 1</strain>
    </source>
</reference>
<dbReference type="VEuPathDB" id="FungiDB:PTTG_30703"/>
<reference evidence="2 3" key="3">
    <citation type="journal article" date="2017" name="G3 (Bethesda)">
        <title>Comparative analysis highlights variable genome content of wheat rusts and divergence of the mating loci.</title>
        <authorList>
            <person name="Cuomo C.A."/>
            <person name="Bakkeren G."/>
            <person name="Khalil H.B."/>
            <person name="Panwar V."/>
            <person name="Joly D."/>
            <person name="Linning R."/>
            <person name="Sakthikumar S."/>
            <person name="Song X."/>
            <person name="Adiconis X."/>
            <person name="Fan L."/>
            <person name="Goldberg J.M."/>
            <person name="Levin J.Z."/>
            <person name="Young S."/>
            <person name="Zeng Q."/>
            <person name="Anikster Y."/>
            <person name="Bruce M."/>
            <person name="Wang M."/>
            <person name="Yin C."/>
            <person name="McCallum B."/>
            <person name="Szabo L.J."/>
            <person name="Hulbert S."/>
            <person name="Chen X."/>
            <person name="Fellers J.P."/>
        </authorList>
    </citation>
    <scope>NUCLEOTIDE SEQUENCE</scope>
    <source>
        <strain evidence="2">isolate 1-1 / race 1 (BBBD)</strain>
        <strain evidence="3">Isolate 1-1 / race 1 (BBBD)</strain>
    </source>
</reference>
<reference evidence="1" key="2">
    <citation type="submission" date="2016-05" db="EMBL/GenBank/DDBJ databases">
        <title>Comparative analysis highlights variable genome content of wheat rusts and divergence of the mating loci.</title>
        <authorList>
            <person name="Cuomo C.A."/>
            <person name="Bakkeren G."/>
            <person name="Szabo L."/>
            <person name="Khalil H."/>
            <person name="Joly D."/>
            <person name="Goldberg J."/>
            <person name="Young S."/>
            <person name="Zeng Q."/>
            <person name="Fellers J."/>
        </authorList>
    </citation>
    <scope>NUCLEOTIDE SEQUENCE [LARGE SCALE GENOMIC DNA]</scope>
    <source>
        <strain evidence="1">1-1 BBBD Race 1</strain>
    </source>
</reference>
<evidence type="ECO:0000313" key="3">
    <source>
        <dbReference type="Proteomes" id="UP000005240"/>
    </source>
</evidence>
<dbReference type="PANTHER" id="PTHR31912:SF34">
    <property type="entry name" value="NOTOCHORD-RELATED PROTEIN"/>
    <property type="match status" value="1"/>
</dbReference>
<evidence type="ECO:0000313" key="2">
    <source>
        <dbReference type="EnsemblFungi" id="PTTG_30703-t43_1-p1"/>
    </source>
</evidence>
<dbReference type="AlphaFoldDB" id="A0A180FXR2"/>